<evidence type="ECO:0000313" key="3">
    <source>
        <dbReference type="Proteomes" id="UP000009005"/>
    </source>
</evidence>
<dbReference type="Gene3D" id="3.30.70.940">
    <property type="entry name" value="NusG, N-terminal domain"/>
    <property type="match status" value="1"/>
</dbReference>
<dbReference type="GO" id="GO:0006355">
    <property type="term" value="P:regulation of DNA-templated transcription"/>
    <property type="evidence" value="ECO:0007669"/>
    <property type="project" value="InterPro"/>
</dbReference>
<evidence type="ECO:0000256" key="1">
    <source>
        <dbReference type="NCBIfam" id="TIGR01956"/>
    </source>
</evidence>
<proteinExistence type="predicted"/>
<keyword evidence="3" id="KW-1185">Reference proteome</keyword>
<reference evidence="2 3" key="1">
    <citation type="journal article" date="2012" name="J. Bacteriol.">
        <title>Complete genome sequence of Mycoplasma wenyonii strain Massachusetts.</title>
        <authorList>
            <person name="Dos Santos A.P."/>
            <person name="Guimaraes A.M."/>
            <person name="do Nascimento N.C."/>
            <person name="Sanmiguel P.J."/>
            <person name="Messick J.B."/>
        </authorList>
    </citation>
    <scope>NUCLEOTIDE SEQUENCE [LARGE SCALE GENOMIC DNA]</scope>
    <source>
        <strain evidence="2 3">Massachusetts</strain>
    </source>
</reference>
<dbReference type="EMBL" id="CP003703">
    <property type="protein sequence ID" value="AFN64819.1"/>
    <property type="molecule type" value="Genomic_DNA"/>
</dbReference>
<name>I6YKT6_MYCWM</name>
<dbReference type="AlphaFoldDB" id="I6YKT6"/>
<dbReference type="OrthoDB" id="395726at2"/>
<dbReference type="SUPFAM" id="SSF82679">
    <property type="entry name" value="N-utilization substance G protein NusG, N-terminal domain"/>
    <property type="match status" value="1"/>
</dbReference>
<dbReference type="STRING" id="1197325.WEN_00045"/>
<sequence>MSSEWIVMSNFDEFEDDLIALEADKEESQDINWFTARTYVSNEDRLIEQLWDKVRQHKLTEEVLEILSVKETVVDESKDYAPDSLELPKTEFRNSKTSVWVKTGSGYFRKIRLKVVRPFKCFIFIKMLGDPELFEQIQRWSLGLTFLGYPNPNIVSDAEILRMKGMASEKTPSIGEYIVEKGYQVISGAVSNFVKSGIPSLKSVEREEEGLGYDPEEGREEVEAVEEFEDIYDSSITQDRKDIVIGKLRINDFVYLSDMGAKGVVKEIDLKNKVITVDINLFGRNQTLRCKPEQLKEF</sequence>
<accession>I6YKT6</accession>
<dbReference type="RefSeq" id="WP_014849529.1">
    <property type="nucleotide sequence ID" value="NC_018149.1"/>
</dbReference>
<dbReference type="HOGENOM" id="CLU_933262_0_0_14"/>
<dbReference type="InterPro" id="IPR010216">
    <property type="entry name" value="Transcrpt_antiterm_NusG_myco"/>
</dbReference>
<dbReference type="NCBIfam" id="TIGR01956">
    <property type="entry name" value="NusG_myco"/>
    <property type="match status" value="1"/>
</dbReference>
<dbReference type="Proteomes" id="UP000009005">
    <property type="component" value="Chromosome"/>
</dbReference>
<dbReference type="GO" id="GO:0006354">
    <property type="term" value="P:DNA-templated transcription elongation"/>
    <property type="evidence" value="ECO:0007669"/>
    <property type="project" value="InterPro"/>
</dbReference>
<evidence type="ECO:0000313" key="2">
    <source>
        <dbReference type="EMBL" id="AFN64819.1"/>
    </source>
</evidence>
<organism evidence="2 3">
    <name type="scientific">Mycoplasma wenyonii (strain Massachusetts)</name>
    <name type="common">Eperythrozoon wenyonii</name>
    <dbReference type="NCBI Taxonomy" id="1197325"/>
    <lineage>
        <taxon>Bacteria</taxon>
        <taxon>Bacillati</taxon>
        <taxon>Mycoplasmatota</taxon>
        <taxon>Mollicutes</taxon>
        <taxon>Mycoplasmataceae</taxon>
        <taxon>Mycoplasma</taxon>
    </lineage>
</organism>
<dbReference type="InterPro" id="IPR036735">
    <property type="entry name" value="NGN_dom_sf"/>
</dbReference>
<dbReference type="KEGG" id="mwe:WEN_00045"/>
<protein>
    <recommendedName>
        <fullName evidence="1">Transcription termination/antitermination protein NusG</fullName>
    </recommendedName>
</protein>
<gene>
    <name evidence="2" type="ordered locus">WEN_00045</name>
</gene>
<dbReference type="PATRIC" id="fig|1197325.3.peg.9"/>